<gene>
    <name evidence="2" type="ORF">AB5I84_05570</name>
</gene>
<dbReference type="Proteomes" id="UP001562065">
    <property type="component" value="Unassembled WGS sequence"/>
</dbReference>
<dbReference type="NCBIfam" id="TIGR00199">
    <property type="entry name" value="PncC_domain"/>
    <property type="match status" value="1"/>
</dbReference>
<sequence>MEQARQVGIALAARGWMMTTAESCTGGGIAAAITDIPGSSAWFDRGFVTYSNDAKQALLGVAATTLATHGAVSEAVVLEMAEGARKASGAQCAVSVSGIAGPDGGSAGKPVGTVWLAWAFEGRPSEAQRFRFAGDRAAVRAAAVQAALAGVLARLSTA</sequence>
<dbReference type="SUPFAM" id="SSF142433">
    <property type="entry name" value="CinA-like"/>
    <property type="match status" value="1"/>
</dbReference>
<dbReference type="Gene3D" id="3.90.950.20">
    <property type="entry name" value="CinA-like"/>
    <property type="match status" value="1"/>
</dbReference>
<protein>
    <submittedName>
        <fullName evidence="2">CinA family protein</fullName>
    </submittedName>
</protein>
<dbReference type="EMBL" id="JBGCUO010000001">
    <property type="protein sequence ID" value="MEY1661616.1"/>
    <property type="molecule type" value="Genomic_DNA"/>
</dbReference>
<feature type="domain" description="CinA C-terminal" evidence="1">
    <location>
        <begin position="4"/>
        <end position="152"/>
    </location>
</feature>
<name>A0ABV4AHV6_9GAMM</name>
<accession>A0ABV4AHV6</accession>
<dbReference type="RefSeq" id="WP_369454867.1">
    <property type="nucleotide sequence ID" value="NZ_JBGCUO010000001.1"/>
</dbReference>
<dbReference type="InterPro" id="IPR036653">
    <property type="entry name" value="CinA-like_C"/>
</dbReference>
<evidence type="ECO:0000313" key="3">
    <source>
        <dbReference type="Proteomes" id="UP001562065"/>
    </source>
</evidence>
<proteinExistence type="predicted"/>
<comment type="caution">
    <text evidence="2">The sequence shown here is derived from an EMBL/GenBank/DDBJ whole genome shotgun (WGS) entry which is preliminary data.</text>
</comment>
<evidence type="ECO:0000259" key="1">
    <source>
        <dbReference type="Pfam" id="PF02464"/>
    </source>
</evidence>
<evidence type="ECO:0000313" key="2">
    <source>
        <dbReference type="EMBL" id="MEY1661616.1"/>
    </source>
</evidence>
<reference evidence="2 3" key="1">
    <citation type="submission" date="2024-07" db="EMBL/GenBank/DDBJ databases">
        <authorList>
            <person name="Ren Q."/>
        </authorList>
    </citation>
    <scope>NUCLEOTIDE SEQUENCE [LARGE SCALE GENOMIC DNA]</scope>
    <source>
        <strain evidence="2 3">REN37</strain>
    </source>
</reference>
<organism evidence="2 3">
    <name type="scientific">Isoalcanivorax beigongshangi</name>
    <dbReference type="NCBI Taxonomy" id="3238810"/>
    <lineage>
        <taxon>Bacteria</taxon>
        <taxon>Pseudomonadati</taxon>
        <taxon>Pseudomonadota</taxon>
        <taxon>Gammaproteobacteria</taxon>
        <taxon>Oceanospirillales</taxon>
        <taxon>Alcanivoracaceae</taxon>
        <taxon>Isoalcanivorax</taxon>
    </lineage>
</organism>
<keyword evidence="3" id="KW-1185">Reference proteome</keyword>
<dbReference type="Pfam" id="PF02464">
    <property type="entry name" value="CinA"/>
    <property type="match status" value="1"/>
</dbReference>
<dbReference type="InterPro" id="IPR008136">
    <property type="entry name" value="CinA_C"/>
</dbReference>